<feature type="compositionally biased region" description="Low complexity" evidence="1">
    <location>
        <begin position="46"/>
        <end position="58"/>
    </location>
</feature>
<sequence>MNDKHPTRRRVLLGAGTLAGLAGCTGLGAKESATSETETTQREATDTPSPTETASPTSTEEDAPGYIEDHWHGRLFFEIDGDIVDFVKPKYYLDNIEDERPETVYFHFHESAHAPNEWSNEKQVITFGRALNLLPGIEYTQRDGEHVVSYEGATYDGTNDGTDVSIHRGTERIDPTTYEVENGDNFWVSVRTADGSTDDSERSGQLVVDVNNRRLNEGGETFRGVDTDRFEFRDDGERYRWYNTGDPVTVAEALGALPNVEYRQDSAGEHVFEYGVGGDYGGTYHDAADATKILVRQRATAVDPTTYELQDGDVIWVYVHTEKAPDNH</sequence>
<keyword evidence="3" id="KW-1185">Reference proteome</keyword>
<reference evidence="2 3" key="1">
    <citation type="submission" date="2021-06" db="EMBL/GenBank/DDBJ databases">
        <title>Halomicroarcula sp. a new haloarchaeum isolated from saline soil.</title>
        <authorList>
            <person name="Duran-Viseras A."/>
            <person name="Sanchez-Porro C."/>
            <person name="Ventosa A."/>
        </authorList>
    </citation>
    <scope>NUCLEOTIDE SEQUENCE [LARGE SCALE GENOMIC DNA]</scope>
    <source>
        <strain evidence="2 3">F13</strain>
    </source>
</reference>
<dbReference type="PROSITE" id="PS51257">
    <property type="entry name" value="PROKAR_LIPOPROTEIN"/>
    <property type="match status" value="1"/>
</dbReference>
<dbReference type="PROSITE" id="PS51318">
    <property type="entry name" value="TAT"/>
    <property type="match status" value="1"/>
</dbReference>
<dbReference type="RefSeq" id="WP_220620390.1">
    <property type="nucleotide sequence ID" value="NZ_RKLR01000015.1"/>
</dbReference>
<feature type="region of interest" description="Disordered" evidence="1">
    <location>
        <begin position="29"/>
        <end position="65"/>
    </location>
</feature>
<feature type="compositionally biased region" description="Low complexity" evidence="1">
    <location>
        <begin position="29"/>
        <end position="38"/>
    </location>
</feature>
<gene>
    <name evidence="2" type="ORF">EGH21_21115</name>
</gene>
<protein>
    <submittedName>
        <fullName evidence="2">Uncharacterized protein</fullName>
    </submittedName>
</protein>
<proteinExistence type="predicted"/>
<evidence type="ECO:0000313" key="3">
    <source>
        <dbReference type="Proteomes" id="UP001430377"/>
    </source>
</evidence>
<dbReference type="Proteomes" id="UP001430377">
    <property type="component" value="Unassembled WGS sequence"/>
</dbReference>
<evidence type="ECO:0000256" key="1">
    <source>
        <dbReference type="SAM" id="MobiDB-lite"/>
    </source>
</evidence>
<dbReference type="InterPro" id="IPR006311">
    <property type="entry name" value="TAT_signal"/>
</dbReference>
<dbReference type="AlphaFoldDB" id="A0AAW4PZJ3"/>
<organism evidence="2 3">
    <name type="scientific">Haloarcula rubra</name>
    <dbReference type="NCBI Taxonomy" id="2487747"/>
    <lineage>
        <taxon>Archaea</taxon>
        <taxon>Methanobacteriati</taxon>
        <taxon>Methanobacteriota</taxon>
        <taxon>Stenosarchaea group</taxon>
        <taxon>Halobacteria</taxon>
        <taxon>Halobacteriales</taxon>
        <taxon>Haloarculaceae</taxon>
        <taxon>Haloarcula</taxon>
    </lineage>
</organism>
<comment type="caution">
    <text evidence="2">The sequence shown here is derived from an EMBL/GenBank/DDBJ whole genome shotgun (WGS) entry which is preliminary data.</text>
</comment>
<evidence type="ECO:0000313" key="2">
    <source>
        <dbReference type="EMBL" id="MBX0325529.1"/>
    </source>
</evidence>
<dbReference type="EMBL" id="RKLR01000015">
    <property type="protein sequence ID" value="MBX0325529.1"/>
    <property type="molecule type" value="Genomic_DNA"/>
</dbReference>
<name>A0AAW4PZJ3_9EURY</name>
<accession>A0AAW4PZJ3</accession>